<dbReference type="PANTHER" id="PTHR43272:SF28">
    <property type="entry name" value="LONG-CHAIN-FATTY-ACID--COA LIGASE 1"/>
    <property type="match status" value="1"/>
</dbReference>
<feature type="signal peptide" evidence="4">
    <location>
        <begin position="1"/>
        <end position="21"/>
    </location>
</feature>
<comment type="caution">
    <text evidence="6">The sequence shown here is derived from an EMBL/GenBank/DDBJ whole genome shotgun (WGS) entry which is preliminary data.</text>
</comment>
<dbReference type="GO" id="GO:0004467">
    <property type="term" value="F:long-chain fatty acid-CoA ligase activity"/>
    <property type="evidence" value="ECO:0007669"/>
    <property type="project" value="UniProtKB-EC"/>
</dbReference>
<keyword evidence="2" id="KW-0276">Fatty acid metabolism</keyword>
<name>A0AB34HYE0_ESCRO</name>
<keyword evidence="7" id="KW-1185">Reference proteome</keyword>
<evidence type="ECO:0000313" key="6">
    <source>
        <dbReference type="EMBL" id="KAJ8797148.1"/>
    </source>
</evidence>
<dbReference type="Gene3D" id="3.40.50.12780">
    <property type="entry name" value="N-terminal domain of ligase-like"/>
    <property type="match status" value="1"/>
</dbReference>
<accession>A0AB34HYE0</accession>
<keyword evidence="1" id="KW-0436">Ligase</keyword>
<keyword evidence="4" id="KW-0732">Signal</keyword>
<evidence type="ECO:0000256" key="2">
    <source>
        <dbReference type="ARBA" id="ARBA00022832"/>
    </source>
</evidence>
<dbReference type="AlphaFoldDB" id="A0AB34HYE0"/>
<proteinExistence type="predicted"/>
<evidence type="ECO:0000259" key="5">
    <source>
        <dbReference type="Pfam" id="PF00501"/>
    </source>
</evidence>
<dbReference type="EC" id="6.2.1.3" evidence="3"/>
<evidence type="ECO:0000313" key="7">
    <source>
        <dbReference type="Proteomes" id="UP001159641"/>
    </source>
</evidence>
<organism evidence="6 7">
    <name type="scientific">Eschrichtius robustus</name>
    <name type="common">California gray whale</name>
    <name type="synonym">Eschrichtius gibbosus</name>
    <dbReference type="NCBI Taxonomy" id="9764"/>
    <lineage>
        <taxon>Eukaryota</taxon>
        <taxon>Metazoa</taxon>
        <taxon>Chordata</taxon>
        <taxon>Craniata</taxon>
        <taxon>Vertebrata</taxon>
        <taxon>Euteleostomi</taxon>
        <taxon>Mammalia</taxon>
        <taxon>Eutheria</taxon>
        <taxon>Laurasiatheria</taxon>
        <taxon>Artiodactyla</taxon>
        <taxon>Whippomorpha</taxon>
        <taxon>Cetacea</taxon>
        <taxon>Mysticeti</taxon>
        <taxon>Eschrichtiidae</taxon>
        <taxon>Eschrichtius</taxon>
    </lineage>
</organism>
<keyword evidence="2" id="KW-0443">Lipid metabolism</keyword>
<protein>
    <recommendedName>
        <fullName evidence="3">long-chain-fatty-acid--CoA ligase</fullName>
        <ecNumber evidence="3">6.2.1.3</ecNumber>
    </recommendedName>
</protein>
<dbReference type="Pfam" id="PF00501">
    <property type="entry name" value="AMP-binding"/>
    <property type="match status" value="1"/>
</dbReference>
<feature type="domain" description="AMP-dependent synthetase/ligase" evidence="5">
    <location>
        <begin position="1"/>
        <end position="90"/>
    </location>
</feature>
<dbReference type="InterPro" id="IPR042099">
    <property type="entry name" value="ANL_N_sf"/>
</dbReference>
<reference evidence="6 7" key="1">
    <citation type="submission" date="2022-11" db="EMBL/GenBank/DDBJ databases">
        <title>Whole genome sequence of Eschrichtius robustus ER-17-0199.</title>
        <authorList>
            <person name="Bruniche-Olsen A."/>
            <person name="Black A.N."/>
            <person name="Fields C.J."/>
            <person name="Walden K."/>
            <person name="Dewoody J.A."/>
        </authorList>
    </citation>
    <scope>NUCLEOTIDE SEQUENCE [LARGE SCALE GENOMIC DNA]</scope>
    <source>
        <strain evidence="6">ER-17-0199</strain>
        <tissue evidence="6">Blubber</tissue>
    </source>
</reference>
<dbReference type="InterPro" id="IPR000873">
    <property type="entry name" value="AMP-dep_synth/lig_dom"/>
</dbReference>
<dbReference type="Proteomes" id="UP001159641">
    <property type="component" value="Unassembled WGS sequence"/>
</dbReference>
<evidence type="ECO:0000256" key="1">
    <source>
        <dbReference type="ARBA" id="ARBA00022598"/>
    </source>
</evidence>
<dbReference type="EMBL" id="JAIQCJ010000254">
    <property type="protein sequence ID" value="KAJ8797148.1"/>
    <property type="molecule type" value="Genomic_DNA"/>
</dbReference>
<evidence type="ECO:0000256" key="3">
    <source>
        <dbReference type="ARBA" id="ARBA00026121"/>
    </source>
</evidence>
<dbReference type="SUPFAM" id="SSF56801">
    <property type="entry name" value="Acetyl-CoA synthetase-like"/>
    <property type="match status" value="1"/>
</dbReference>
<dbReference type="GO" id="GO:0016020">
    <property type="term" value="C:membrane"/>
    <property type="evidence" value="ECO:0007669"/>
    <property type="project" value="TreeGrafter"/>
</dbReference>
<evidence type="ECO:0000256" key="4">
    <source>
        <dbReference type="SAM" id="SignalP"/>
    </source>
</evidence>
<gene>
    <name evidence="6" type="ORF">J1605_017376</name>
</gene>
<sequence length="148" mass="16321">MITGAAPVSAAMLTFLRASLGCQFYEGYGQTECTAGRCLTVPRDWTTGHVGAPMPCNIVKLVDVEEMTYMAAKGKGKVCVQGANVFQDYLKDPANTTEALDKDGWLHTGDVEKWLSNGTLKIIDRKKHIFKLAQGEYIALEKIENIYQ</sequence>
<feature type="chain" id="PRO_5044313803" description="long-chain-fatty-acid--CoA ligase" evidence="4">
    <location>
        <begin position="22"/>
        <end position="148"/>
    </location>
</feature>
<dbReference type="GO" id="GO:0005783">
    <property type="term" value="C:endoplasmic reticulum"/>
    <property type="evidence" value="ECO:0007669"/>
    <property type="project" value="TreeGrafter"/>
</dbReference>
<dbReference type="PANTHER" id="PTHR43272">
    <property type="entry name" value="LONG-CHAIN-FATTY-ACID--COA LIGASE"/>
    <property type="match status" value="1"/>
</dbReference>